<evidence type="ECO:0000313" key="7">
    <source>
        <dbReference type="EMBL" id="KAJ8422492.1"/>
    </source>
</evidence>
<accession>A0A9Q1JFM9</accession>
<feature type="transmembrane region" description="Helical" evidence="6">
    <location>
        <begin position="180"/>
        <end position="199"/>
    </location>
</feature>
<comment type="caution">
    <text evidence="7">The sequence shown here is derived from an EMBL/GenBank/DDBJ whole genome shotgun (WGS) entry which is preliminary data.</text>
</comment>
<keyword evidence="3 6" id="KW-0812">Transmembrane</keyword>
<evidence type="ECO:0000256" key="4">
    <source>
        <dbReference type="ARBA" id="ARBA00022989"/>
    </source>
</evidence>
<proteinExistence type="predicted"/>
<dbReference type="GO" id="GO:0015189">
    <property type="term" value="F:L-lysine transmembrane transporter activity"/>
    <property type="evidence" value="ECO:0007669"/>
    <property type="project" value="TreeGrafter"/>
</dbReference>
<dbReference type="PANTHER" id="PTHR45649">
    <property type="entry name" value="AMINO-ACID PERMEASE BAT1"/>
    <property type="match status" value="1"/>
</dbReference>
<keyword evidence="4 6" id="KW-1133">Transmembrane helix</keyword>
<evidence type="ECO:0000256" key="3">
    <source>
        <dbReference type="ARBA" id="ARBA00022692"/>
    </source>
</evidence>
<dbReference type="GO" id="GO:0016020">
    <property type="term" value="C:membrane"/>
    <property type="evidence" value="ECO:0007669"/>
    <property type="project" value="UniProtKB-SubCell"/>
</dbReference>
<evidence type="ECO:0000313" key="8">
    <source>
        <dbReference type="Proteomes" id="UP001153076"/>
    </source>
</evidence>
<dbReference type="OrthoDB" id="3257095at2759"/>
<evidence type="ECO:0000256" key="2">
    <source>
        <dbReference type="ARBA" id="ARBA00022448"/>
    </source>
</evidence>
<keyword evidence="8" id="KW-1185">Reference proteome</keyword>
<reference evidence="7" key="1">
    <citation type="submission" date="2022-04" db="EMBL/GenBank/DDBJ databases">
        <title>Carnegiea gigantea Genome sequencing and assembly v2.</title>
        <authorList>
            <person name="Copetti D."/>
            <person name="Sanderson M.J."/>
            <person name="Burquez A."/>
            <person name="Wojciechowski M.F."/>
        </authorList>
    </citation>
    <scope>NUCLEOTIDE SEQUENCE</scope>
    <source>
        <strain evidence="7">SGP5-SGP5p</strain>
        <tissue evidence="7">Aerial part</tissue>
    </source>
</reference>
<dbReference type="PANTHER" id="PTHR45649:SF30">
    <property type="entry name" value="AMINO-ACID PERMEASE BAT1"/>
    <property type="match status" value="1"/>
</dbReference>
<keyword evidence="2" id="KW-0813">Transport</keyword>
<comment type="subcellular location">
    <subcellularLocation>
        <location evidence="1">Membrane</location>
        <topology evidence="1">Multi-pass membrane protein</topology>
    </subcellularLocation>
</comment>
<evidence type="ECO:0000256" key="5">
    <source>
        <dbReference type="ARBA" id="ARBA00023136"/>
    </source>
</evidence>
<dbReference type="GO" id="GO:0015180">
    <property type="term" value="F:L-alanine transmembrane transporter activity"/>
    <property type="evidence" value="ECO:0007669"/>
    <property type="project" value="TreeGrafter"/>
</dbReference>
<protein>
    <submittedName>
        <fullName evidence="7">Uncharacterized protein</fullName>
    </submittedName>
</protein>
<gene>
    <name evidence="7" type="ORF">Cgig2_000561</name>
</gene>
<dbReference type="AlphaFoldDB" id="A0A9Q1JFM9"/>
<dbReference type="GO" id="GO:0015185">
    <property type="term" value="F:gamma-aminobutyric acid transmembrane transporter activity"/>
    <property type="evidence" value="ECO:0007669"/>
    <property type="project" value="TreeGrafter"/>
</dbReference>
<sequence length="284" mass="31884">MFGQCGFSLAQLIQVIILPSTGGKNSGGYKPSKYVVTAFHGGILLLHAILNRLPISWLSFFGQLGAAWNSLLGFCVCAHDLIPLVAKEKASAKFVFTHFNSENGDYVFVPRLRISQDTFTGYDASAAMHSFDLKFQSNIWPNHALASTQFTQKSEHLPRKTLRGDYAVAEVFYLAFKSRYGNGIGGILCLGIVAVAILFCRMSSVPSNSRMAYAFSRHEAMPFSSLRHKVNKLEVPDNAEWMSACFFLHGINRSYQRINIYRTVQPQIHQKSHKFDSIFRHFIS</sequence>
<evidence type="ECO:0000256" key="1">
    <source>
        <dbReference type="ARBA" id="ARBA00004141"/>
    </source>
</evidence>
<keyword evidence="5 6" id="KW-0472">Membrane</keyword>
<dbReference type="Proteomes" id="UP001153076">
    <property type="component" value="Unassembled WGS sequence"/>
</dbReference>
<organism evidence="7 8">
    <name type="scientific">Carnegiea gigantea</name>
    <dbReference type="NCBI Taxonomy" id="171969"/>
    <lineage>
        <taxon>Eukaryota</taxon>
        <taxon>Viridiplantae</taxon>
        <taxon>Streptophyta</taxon>
        <taxon>Embryophyta</taxon>
        <taxon>Tracheophyta</taxon>
        <taxon>Spermatophyta</taxon>
        <taxon>Magnoliopsida</taxon>
        <taxon>eudicotyledons</taxon>
        <taxon>Gunneridae</taxon>
        <taxon>Pentapetalae</taxon>
        <taxon>Caryophyllales</taxon>
        <taxon>Cactineae</taxon>
        <taxon>Cactaceae</taxon>
        <taxon>Cactoideae</taxon>
        <taxon>Echinocereeae</taxon>
        <taxon>Carnegiea</taxon>
    </lineage>
</organism>
<dbReference type="GO" id="GO:0005313">
    <property type="term" value="F:L-glutamate transmembrane transporter activity"/>
    <property type="evidence" value="ECO:0007669"/>
    <property type="project" value="TreeGrafter"/>
</dbReference>
<evidence type="ECO:0000256" key="6">
    <source>
        <dbReference type="SAM" id="Phobius"/>
    </source>
</evidence>
<dbReference type="EMBL" id="JAKOGI010002241">
    <property type="protein sequence ID" value="KAJ8422492.1"/>
    <property type="molecule type" value="Genomic_DNA"/>
</dbReference>
<name>A0A9Q1JFM9_9CARY</name>